<evidence type="ECO:0000256" key="1">
    <source>
        <dbReference type="ARBA" id="ARBA00022490"/>
    </source>
</evidence>
<keyword evidence="5" id="KW-0949">S-adenosyl-L-methionine</keyword>
<dbReference type="InterPro" id="IPR035996">
    <property type="entry name" value="4pyrrol_Methylase_sf"/>
</dbReference>
<dbReference type="PANTHER" id="PTHR46111:SF1">
    <property type="entry name" value="RIBOSOMAL RNA SMALL SUBUNIT METHYLTRANSFERASE I"/>
    <property type="match status" value="1"/>
</dbReference>
<evidence type="ECO:0000256" key="3">
    <source>
        <dbReference type="ARBA" id="ARBA00022603"/>
    </source>
</evidence>
<reference evidence="7" key="1">
    <citation type="submission" date="2018-05" db="EMBL/GenBank/DDBJ databases">
        <authorList>
            <person name="Lanie J.A."/>
            <person name="Ng W.-L."/>
            <person name="Kazmierczak K.M."/>
            <person name="Andrzejewski T.M."/>
            <person name="Davidsen T.M."/>
            <person name="Wayne K.J."/>
            <person name="Tettelin H."/>
            <person name="Glass J.I."/>
            <person name="Rusch D."/>
            <person name="Podicherti R."/>
            <person name="Tsui H.-C.T."/>
            <person name="Winkler M.E."/>
        </authorList>
    </citation>
    <scope>NUCLEOTIDE SEQUENCE</scope>
</reference>
<dbReference type="InterPro" id="IPR008189">
    <property type="entry name" value="rRNA_ssu_MeTfrase_I"/>
</dbReference>
<dbReference type="GO" id="GO:0008168">
    <property type="term" value="F:methyltransferase activity"/>
    <property type="evidence" value="ECO:0007669"/>
    <property type="project" value="UniProtKB-KW"/>
</dbReference>
<dbReference type="PIRSF" id="PIRSF005917">
    <property type="entry name" value="MTase_YraL"/>
    <property type="match status" value="1"/>
</dbReference>
<keyword evidence="2" id="KW-0698">rRNA processing</keyword>
<evidence type="ECO:0000313" key="7">
    <source>
        <dbReference type="EMBL" id="SVE57552.1"/>
    </source>
</evidence>
<evidence type="ECO:0000256" key="4">
    <source>
        <dbReference type="ARBA" id="ARBA00022679"/>
    </source>
</evidence>
<name>A0A383EKV5_9ZZZZ</name>
<feature type="non-terminal residue" evidence="7">
    <location>
        <position position="212"/>
    </location>
</feature>
<dbReference type="InterPro" id="IPR000878">
    <property type="entry name" value="4pyrrol_Mease"/>
</dbReference>
<dbReference type="InterPro" id="IPR018063">
    <property type="entry name" value="SAM_MeTrfase_RsmI_CS"/>
</dbReference>
<dbReference type="GO" id="GO:0032259">
    <property type="term" value="P:methylation"/>
    <property type="evidence" value="ECO:0007669"/>
    <property type="project" value="UniProtKB-KW"/>
</dbReference>
<evidence type="ECO:0000256" key="5">
    <source>
        <dbReference type="ARBA" id="ARBA00022691"/>
    </source>
</evidence>
<dbReference type="EMBL" id="UINC01226878">
    <property type="protein sequence ID" value="SVE57552.1"/>
    <property type="molecule type" value="Genomic_DNA"/>
</dbReference>
<dbReference type="FunFam" id="3.40.1010.10:FF:000007">
    <property type="entry name" value="Ribosomal RNA small subunit methyltransferase I"/>
    <property type="match status" value="1"/>
</dbReference>
<dbReference type="Gene3D" id="3.40.1010.10">
    <property type="entry name" value="Cobalt-precorrin-4 Transmethylase, Domain 1"/>
    <property type="match status" value="1"/>
</dbReference>
<evidence type="ECO:0000259" key="6">
    <source>
        <dbReference type="Pfam" id="PF00590"/>
    </source>
</evidence>
<protein>
    <recommendedName>
        <fullName evidence="6">Tetrapyrrole methylase domain-containing protein</fullName>
    </recommendedName>
</protein>
<gene>
    <name evidence="7" type="ORF">METZ01_LOCUS510406</name>
</gene>
<feature type="domain" description="Tetrapyrrole methylase" evidence="6">
    <location>
        <begin position="5"/>
        <end position="205"/>
    </location>
</feature>
<dbReference type="Pfam" id="PF00590">
    <property type="entry name" value="TP_methylase"/>
    <property type="match status" value="1"/>
</dbReference>
<dbReference type="CDD" id="cd11648">
    <property type="entry name" value="RsmI"/>
    <property type="match status" value="1"/>
</dbReference>
<sequence length="212" mass="23310">MKYGTLYIIATPIGNSDDITIRAIKTLKEVRVISCEDTRVTSKLCNIHNIECKGKLISYHEHNAYKMLPKIIDKLKGGTDVGFVSDAGTPLISDPGFKLVKKAIQDNIPVKSIPGPSALTAAISISGISTDQFNFYGFLPKKKAQRLKKIRTISALDASVIIFESSKRVAATLSEIYTILGNRNISRVREITKIHEENIHGSIASVLDNIKN</sequence>
<dbReference type="SUPFAM" id="SSF53790">
    <property type="entry name" value="Tetrapyrrole methylase"/>
    <property type="match status" value="1"/>
</dbReference>
<dbReference type="HAMAP" id="MF_01877">
    <property type="entry name" value="16SrRNA_methyltr_I"/>
    <property type="match status" value="1"/>
</dbReference>
<dbReference type="GO" id="GO:0006364">
    <property type="term" value="P:rRNA processing"/>
    <property type="evidence" value="ECO:0007669"/>
    <property type="project" value="UniProtKB-KW"/>
</dbReference>
<dbReference type="PROSITE" id="PS01296">
    <property type="entry name" value="RSMI"/>
    <property type="match status" value="1"/>
</dbReference>
<dbReference type="InterPro" id="IPR014776">
    <property type="entry name" value="4pyrrole_Mease_sub2"/>
</dbReference>
<dbReference type="AlphaFoldDB" id="A0A383EKV5"/>
<keyword evidence="1" id="KW-0963">Cytoplasm</keyword>
<dbReference type="NCBIfam" id="TIGR00096">
    <property type="entry name" value="16S rRNA (cytidine(1402)-2'-O)-methyltransferase"/>
    <property type="match status" value="1"/>
</dbReference>
<dbReference type="InterPro" id="IPR014777">
    <property type="entry name" value="4pyrrole_Mease_sub1"/>
</dbReference>
<organism evidence="7">
    <name type="scientific">marine metagenome</name>
    <dbReference type="NCBI Taxonomy" id="408172"/>
    <lineage>
        <taxon>unclassified sequences</taxon>
        <taxon>metagenomes</taxon>
        <taxon>ecological metagenomes</taxon>
    </lineage>
</organism>
<evidence type="ECO:0000256" key="2">
    <source>
        <dbReference type="ARBA" id="ARBA00022552"/>
    </source>
</evidence>
<proteinExistence type="inferred from homology"/>
<keyword evidence="3" id="KW-0489">Methyltransferase</keyword>
<dbReference type="PANTHER" id="PTHR46111">
    <property type="entry name" value="RIBOSOMAL RNA SMALL SUBUNIT METHYLTRANSFERASE I"/>
    <property type="match status" value="1"/>
</dbReference>
<keyword evidence="4" id="KW-0808">Transferase</keyword>
<dbReference type="Gene3D" id="3.30.950.10">
    <property type="entry name" value="Methyltransferase, Cobalt-precorrin-4 Transmethylase, Domain 2"/>
    <property type="match status" value="1"/>
</dbReference>
<accession>A0A383EKV5</accession>